<organism evidence="4">
    <name type="scientific">Gongylonema pulchrum</name>
    <dbReference type="NCBI Taxonomy" id="637853"/>
    <lineage>
        <taxon>Eukaryota</taxon>
        <taxon>Metazoa</taxon>
        <taxon>Ecdysozoa</taxon>
        <taxon>Nematoda</taxon>
        <taxon>Chromadorea</taxon>
        <taxon>Rhabditida</taxon>
        <taxon>Spirurina</taxon>
        <taxon>Spiruromorpha</taxon>
        <taxon>Spiruroidea</taxon>
        <taxon>Gongylonematidae</taxon>
        <taxon>Gongylonema</taxon>
    </lineage>
</organism>
<proteinExistence type="predicted"/>
<accession>A0A183DIX0</accession>
<feature type="compositionally biased region" description="Acidic residues" evidence="1">
    <location>
        <begin position="7"/>
        <end position="18"/>
    </location>
</feature>
<dbReference type="EMBL" id="UYRT01025851">
    <property type="protein sequence ID" value="VDK64258.1"/>
    <property type="molecule type" value="Genomic_DNA"/>
</dbReference>
<protein>
    <submittedName>
        <fullName evidence="2 4">Uncharacterized protein</fullName>
    </submittedName>
</protein>
<name>A0A183DIX0_9BILA</name>
<dbReference type="Proteomes" id="UP000271098">
    <property type="component" value="Unassembled WGS sequence"/>
</dbReference>
<keyword evidence="3" id="KW-1185">Reference proteome</keyword>
<dbReference type="WBParaSite" id="GPUH_0000867101-mRNA-1">
    <property type="protein sequence ID" value="GPUH_0000867101-mRNA-1"/>
    <property type="gene ID" value="GPUH_0000867101"/>
</dbReference>
<evidence type="ECO:0000313" key="2">
    <source>
        <dbReference type="EMBL" id="VDK64258.1"/>
    </source>
</evidence>
<gene>
    <name evidence="2" type="ORF">GPUH_LOCUS8661</name>
</gene>
<reference evidence="2 3" key="2">
    <citation type="submission" date="2018-11" db="EMBL/GenBank/DDBJ databases">
        <authorList>
            <consortium name="Pathogen Informatics"/>
        </authorList>
    </citation>
    <scope>NUCLEOTIDE SEQUENCE [LARGE SCALE GENOMIC DNA]</scope>
</reference>
<evidence type="ECO:0000313" key="4">
    <source>
        <dbReference type="WBParaSite" id="GPUH_0000867101-mRNA-1"/>
    </source>
</evidence>
<evidence type="ECO:0000313" key="3">
    <source>
        <dbReference type="Proteomes" id="UP000271098"/>
    </source>
</evidence>
<sequence>MSTESTLGDELEEGEVVDDGGLHNAKVPENLDGSQNLGISAEETADSFSGRANPAELSARILQNGGGSEDESNDGNGGDGSNTEKSEPCESGDDYEICESTEGEFSGEEAILKIRDLIGEDDENVHAFTLKLLSHISHK</sequence>
<dbReference type="AlphaFoldDB" id="A0A183DIX0"/>
<feature type="region of interest" description="Disordered" evidence="1">
    <location>
        <begin position="1"/>
        <end position="95"/>
    </location>
</feature>
<reference evidence="4" key="1">
    <citation type="submission" date="2016-06" db="UniProtKB">
        <authorList>
            <consortium name="WormBaseParasite"/>
        </authorList>
    </citation>
    <scope>IDENTIFICATION</scope>
</reference>
<evidence type="ECO:0000256" key="1">
    <source>
        <dbReference type="SAM" id="MobiDB-lite"/>
    </source>
</evidence>